<keyword evidence="4" id="KW-0812">Transmembrane</keyword>
<feature type="transmembrane region" description="Helical" evidence="4">
    <location>
        <begin position="984"/>
        <end position="1005"/>
    </location>
</feature>
<dbReference type="AlphaFoldDB" id="A0A1X7TQT1"/>
<dbReference type="InParanoid" id="A0A1X7TQT1"/>
<evidence type="ECO:0000256" key="1">
    <source>
        <dbReference type="ARBA" id="ARBA00022737"/>
    </source>
</evidence>
<dbReference type="Gene3D" id="1.25.40.20">
    <property type="entry name" value="Ankyrin repeat-containing domain"/>
    <property type="match status" value="4"/>
</dbReference>
<dbReference type="PANTHER" id="PTHR24198:SF165">
    <property type="entry name" value="ANKYRIN REPEAT-CONTAINING PROTEIN-RELATED"/>
    <property type="match status" value="1"/>
</dbReference>
<dbReference type="SUPFAM" id="SSF48403">
    <property type="entry name" value="Ankyrin repeat"/>
    <property type="match status" value="3"/>
</dbReference>
<dbReference type="eggNOG" id="KOG0504">
    <property type="taxonomic scope" value="Eukaryota"/>
</dbReference>
<dbReference type="EnsemblMetazoa" id="Aqu2.1.17256_001">
    <property type="protein sequence ID" value="Aqu2.1.17256_001"/>
    <property type="gene ID" value="Aqu2.1.17256"/>
</dbReference>
<organism evidence="5">
    <name type="scientific">Amphimedon queenslandica</name>
    <name type="common">Sponge</name>
    <dbReference type="NCBI Taxonomy" id="400682"/>
    <lineage>
        <taxon>Eukaryota</taxon>
        <taxon>Metazoa</taxon>
        <taxon>Porifera</taxon>
        <taxon>Demospongiae</taxon>
        <taxon>Heteroscleromorpha</taxon>
        <taxon>Haplosclerida</taxon>
        <taxon>Niphatidae</taxon>
        <taxon>Amphimedon</taxon>
    </lineage>
</organism>
<dbReference type="PROSITE" id="PS50088">
    <property type="entry name" value="ANK_REPEAT"/>
    <property type="match status" value="2"/>
</dbReference>
<dbReference type="Pfam" id="PF12796">
    <property type="entry name" value="Ank_2"/>
    <property type="match status" value="3"/>
</dbReference>
<dbReference type="Pfam" id="PF13637">
    <property type="entry name" value="Ank_4"/>
    <property type="match status" value="2"/>
</dbReference>
<dbReference type="InterPro" id="IPR036770">
    <property type="entry name" value="Ankyrin_rpt-contain_sf"/>
</dbReference>
<feature type="repeat" description="ANK" evidence="3">
    <location>
        <begin position="451"/>
        <end position="473"/>
    </location>
</feature>
<evidence type="ECO:0000256" key="2">
    <source>
        <dbReference type="ARBA" id="ARBA00023043"/>
    </source>
</evidence>
<keyword evidence="2 3" id="KW-0040">ANK repeat</keyword>
<evidence type="ECO:0000313" key="5">
    <source>
        <dbReference type="EnsemblMetazoa" id="Aqu2.1.17256_001"/>
    </source>
</evidence>
<protein>
    <submittedName>
        <fullName evidence="5">Uncharacterized protein</fullName>
    </submittedName>
</protein>
<dbReference type="eggNOG" id="KOG4177">
    <property type="taxonomic scope" value="Eukaryota"/>
</dbReference>
<dbReference type="Pfam" id="PF13606">
    <property type="entry name" value="Ank_3"/>
    <property type="match status" value="1"/>
</dbReference>
<feature type="repeat" description="ANK" evidence="3">
    <location>
        <begin position="768"/>
        <end position="801"/>
    </location>
</feature>
<dbReference type="InterPro" id="IPR002110">
    <property type="entry name" value="Ankyrin_rpt"/>
</dbReference>
<dbReference type="OrthoDB" id="6147539at2759"/>
<proteinExistence type="predicted"/>
<evidence type="ECO:0000256" key="3">
    <source>
        <dbReference type="PROSITE-ProRule" id="PRU00023"/>
    </source>
</evidence>
<keyword evidence="1" id="KW-0677">Repeat</keyword>
<dbReference type="SMART" id="SM00248">
    <property type="entry name" value="ANK"/>
    <property type="match status" value="14"/>
</dbReference>
<dbReference type="PROSITE" id="PS50297">
    <property type="entry name" value="ANK_REP_REGION"/>
    <property type="match status" value="2"/>
</dbReference>
<dbReference type="PANTHER" id="PTHR24198">
    <property type="entry name" value="ANKYRIN REPEAT AND PROTEIN KINASE DOMAIN-CONTAINING PROTEIN"/>
    <property type="match status" value="1"/>
</dbReference>
<sequence length="1015" mass="113789">MATSRSPSSSSAPFINVCNKELSIKDFYPVYDKVRLLSAHWKSIAISFRLRIDTINAIEASSYGNTISSLQKVLEHWLKKDYDDYQTNGIPCWRRVCVAVREGGGDPALADEIAREHPLPAMRPAGSTSSKERSITPVMNDVAMSPASTDRATGTSKYGSSEKSFELTSKLYDLQDEFDEAIRITKKSFKSSDLPEIIDYLITHTMSLLGPNKKQQTTAEAVREEFKNIQKLSELFTVLQDKYISWFNYKLMIKLVGVFLPKNRSLKRTWSSYEEKLKDYFINSGGLLKDADAVQFGVKGVPPGTRVMIAKVDRDDYTLDDIFFFRRAIPKGLDIPEYDLYFSFVYDGSLCLGYLIPEYLYSLLFPLTTKLQQQLASIGITELTCGEDKYDLREFSIEEVKHSSTDIDICDPLWYENTSTPLHEAAWRGLKDEVQWLLDKFGYSTNHRGLHGWTPLHSASYGGHIEILQILIDQYGIDPNEGDDNSVSSIHMASYKGHLSIVQYLVDTCDVPPDQPDNSNNTALLYSAMGGHCDLVEFFIERNCNTSQINCISASLSLLACKSGELALVHKLESLNLFSPDSVNNLGRGILHYTCRSINNRSVELFKYFLNQYQLSIDVKDRYGRTPLHIASLYASSSVVEYIVSIQGNEALLVNDNTGKSCLHWACYVAIHIPVGIVYSKLMAQSDASVIDIINNTGIKTNIDFIKRNERVKMFSSLLKKASTCPNFDINATTNDGRSLLHWASWSGSTLLVKALEEYNINCTLTNDGRSPVHYAARSGSTSVLSYIISQYNLNANDTDTYGHTPLVYSCLSGSINSVKYLINNHNSDPNITDKYGMTCLHHSCRNGHIDITQYLIEVPHCDINKTDNEGRTLVHHAALSSNFDLVQNLITEQSLSPTAVTKNGLTALHYASLSLNLSLVKELITTYQLDPHQADSNGKLPIHYAAESGDILLLELYVKDHKCSLSLTDNKGRNVIHFSSLKVTLTLLSISPVSILNTLVYYTLLTMRVKYHCI</sequence>
<name>A0A1X7TQT1_AMPQE</name>
<accession>A0A1X7TQT1</accession>
<reference evidence="5" key="1">
    <citation type="submission" date="2017-05" db="UniProtKB">
        <authorList>
            <consortium name="EnsemblMetazoa"/>
        </authorList>
    </citation>
    <scope>IDENTIFICATION</scope>
</reference>
<keyword evidence="4" id="KW-1133">Transmembrane helix</keyword>
<evidence type="ECO:0000256" key="4">
    <source>
        <dbReference type="SAM" id="Phobius"/>
    </source>
</evidence>
<keyword evidence="4" id="KW-0472">Membrane</keyword>